<evidence type="ECO:0000313" key="3">
    <source>
        <dbReference type="EMBL" id="SFJ07487.1"/>
    </source>
</evidence>
<dbReference type="Gene3D" id="1.20.1260.10">
    <property type="match status" value="1"/>
</dbReference>
<dbReference type="EMBL" id="FORQ01000004">
    <property type="protein sequence ID" value="SFJ07487.1"/>
    <property type="molecule type" value="Genomic_DNA"/>
</dbReference>
<dbReference type="PROSITE" id="PS51257">
    <property type="entry name" value="PROKAR_LIPOPROTEIN"/>
    <property type="match status" value="1"/>
</dbReference>
<gene>
    <name evidence="3" type="ORF">SAMN05421638_2033</name>
</gene>
<organism evidence="3 4">
    <name type="scientific">Kaistella treverensis</name>
    <dbReference type="NCBI Taxonomy" id="631455"/>
    <lineage>
        <taxon>Bacteria</taxon>
        <taxon>Pseudomonadati</taxon>
        <taxon>Bacteroidota</taxon>
        <taxon>Flavobacteriia</taxon>
        <taxon>Flavobacteriales</taxon>
        <taxon>Weeksellaceae</taxon>
        <taxon>Chryseobacterium group</taxon>
        <taxon>Kaistella</taxon>
    </lineage>
</organism>
<name>A0A1I3NEG2_9FLAO</name>
<evidence type="ECO:0000256" key="1">
    <source>
        <dbReference type="SAM" id="SignalP"/>
    </source>
</evidence>
<dbReference type="InterPro" id="IPR012347">
    <property type="entry name" value="Ferritin-like"/>
</dbReference>
<protein>
    <submittedName>
        <fullName evidence="3">Putative membrane protein</fullName>
    </submittedName>
</protein>
<dbReference type="Pfam" id="PF13628">
    <property type="entry name" value="DUF4142"/>
    <property type="match status" value="1"/>
</dbReference>
<accession>A0A1I3NEG2</accession>
<keyword evidence="1" id="KW-0732">Signal</keyword>
<feature type="chain" id="PRO_5015362715" evidence="1">
    <location>
        <begin position="22"/>
        <end position="199"/>
    </location>
</feature>
<dbReference type="InterPro" id="IPR025419">
    <property type="entry name" value="DUF4142"/>
</dbReference>
<evidence type="ECO:0000259" key="2">
    <source>
        <dbReference type="Pfam" id="PF13628"/>
    </source>
</evidence>
<dbReference type="PANTHER" id="PTHR38593">
    <property type="entry name" value="BLR2558 PROTEIN"/>
    <property type="match status" value="1"/>
</dbReference>
<dbReference type="Proteomes" id="UP000242560">
    <property type="component" value="Unassembled WGS sequence"/>
</dbReference>
<feature type="signal peptide" evidence="1">
    <location>
        <begin position="1"/>
        <end position="21"/>
    </location>
</feature>
<proteinExistence type="predicted"/>
<dbReference type="AlphaFoldDB" id="A0A1I3NEG2"/>
<evidence type="ECO:0000313" key="4">
    <source>
        <dbReference type="Proteomes" id="UP000242560"/>
    </source>
</evidence>
<keyword evidence="4" id="KW-1185">Reference proteome</keyword>
<dbReference type="PANTHER" id="PTHR38593:SF1">
    <property type="entry name" value="BLR2558 PROTEIN"/>
    <property type="match status" value="1"/>
</dbReference>
<sequence length="199" mass="21655">MKNAMLSVLCAAALMACNKNENTQTTSTTDSIMTMPADSTMMMTDSTMTGTTNETLTEQDKMFANEAATGGMMEVMLGVLAETNSSQQEVKSLGKMMVDDHTKANEELKSWATSAGYDLPNTLKADMQQKYNDMQATKGADFDKAYVDFLVTDHKKDIAAYKKQADAGGDGNLKSFASKTVPILEKHLKASQDVMNNLK</sequence>
<reference evidence="4" key="1">
    <citation type="submission" date="2016-10" db="EMBL/GenBank/DDBJ databases">
        <authorList>
            <person name="Varghese N."/>
            <person name="Submissions S."/>
        </authorList>
    </citation>
    <scope>NUCLEOTIDE SEQUENCE [LARGE SCALE GENOMIC DNA]</scope>
    <source>
        <strain evidence="4">DSM 22251</strain>
    </source>
</reference>
<feature type="domain" description="DUF4142" evidence="2">
    <location>
        <begin position="59"/>
        <end position="193"/>
    </location>
</feature>
<dbReference type="RefSeq" id="WP_089820210.1">
    <property type="nucleotide sequence ID" value="NZ_FORQ01000004.1"/>
</dbReference>